<evidence type="ECO:0000259" key="6">
    <source>
        <dbReference type="PROSITE" id="PS50222"/>
    </source>
</evidence>
<dbReference type="PANTHER" id="PTHR13914">
    <property type="entry name" value="PROLINE OXIDASE"/>
    <property type="match status" value="1"/>
</dbReference>
<dbReference type="GO" id="GO:0005739">
    <property type="term" value="C:mitochondrion"/>
    <property type="evidence" value="ECO:0007669"/>
    <property type="project" value="TreeGrafter"/>
</dbReference>
<protein>
    <recommendedName>
        <fullName evidence="2 5">Proline dehydrogenase</fullName>
        <ecNumber evidence="2 5">1.5.5.2</ecNumber>
    </recommendedName>
</protein>
<dbReference type="InterPro" id="IPR002872">
    <property type="entry name" value="Proline_DH_dom"/>
</dbReference>
<dbReference type="PROSITE" id="PS50222">
    <property type="entry name" value="EF_HAND_2"/>
    <property type="match status" value="1"/>
</dbReference>
<comment type="catalytic activity">
    <reaction evidence="5">
        <text>L-proline + a quinone = (S)-1-pyrroline-5-carboxylate + a quinol + H(+)</text>
        <dbReference type="Rhea" id="RHEA:23784"/>
        <dbReference type="ChEBI" id="CHEBI:15378"/>
        <dbReference type="ChEBI" id="CHEBI:17388"/>
        <dbReference type="ChEBI" id="CHEBI:24646"/>
        <dbReference type="ChEBI" id="CHEBI:60039"/>
        <dbReference type="ChEBI" id="CHEBI:132124"/>
        <dbReference type="EC" id="1.5.5.2"/>
    </reaction>
</comment>
<dbReference type="OrthoDB" id="5464at2759"/>
<dbReference type="EC" id="1.5.5.2" evidence="2 5"/>
<gene>
    <name evidence="7" type="primary">PUT1</name>
    <name evidence="7" type="ORF">H4R34_001897</name>
</gene>
<sequence>MYSQVVPACPTFRKSLLGNNSTGLSRAAACFAAAPRRLLTTLPRAQPGTAIDHRPSFPLVSSANFGARSTALGSPSAFATAAVRFGQLKSHYSTRDNASPMTASGDPIGTITALSLLAGSLYWLLADPKDSVLYTDSASSPLVIPKYSSAEAPLSIPSAQQILDADPRLATRDKSTYELLVSMLVYKACTIETLTSMAPDVLHALDKMRLSPAAYWVIKRTFFAQFCGGETDAEVVDTMKKLKQSSVGAMLDFAIEVDIDHLAANSDEQELRRTWNQRADQATAFLKQCIVTSSAHPGSFSAVKITGISTPMLLQRLSNLHYGLRHLFTAADADHDGRITFEQFYQMTSQLPGYLASDNVTKSNQLISELWQSIAESGELKAVADADWADVEKVLSIANPAAQQLYVAPGPMVVTDVVTSSLAQQPRTTCQAGPYTYESLSYDDLEDYRLTMQRAFELAELADASNVRLSIDAEQSYFQPAIDHVALALAKSFNRLDDARGPLVFNTYQMYLKDGYRKLVSDATRAKREGFQFAVKLVRGAYMVSERKRAAALGIPDPINETIEDTHHSFNSGVKYMIDEIHRCRQEQLAAHSSTSPVETESPSFASPALFVASHNYESVKNACQLMEEYHIPINANKVMFGQLMGMQDAITFSLGQFGYQVYKYIPYGPVQEVMPYLIRRAQENSSVMGGVQSERQVLWSELRQRVTGGRKHHYQQQQQVHASDLSTLETQGIDLGTSKATNTSN</sequence>
<comment type="similarity">
    <text evidence="1 5">Belongs to the proline oxidase family.</text>
</comment>
<evidence type="ECO:0000256" key="4">
    <source>
        <dbReference type="ARBA" id="ARBA00023062"/>
    </source>
</evidence>
<keyword evidence="8" id="KW-1185">Reference proteome</keyword>
<comment type="cofactor">
    <cofactor evidence="5">
        <name>FAD</name>
        <dbReference type="ChEBI" id="CHEBI:57692"/>
    </cofactor>
</comment>
<feature type="domain" description="EF-hand" evidence="6">
    <location>
        <begin position="324"/>
        <end position="354"/>
    </location>
</feature>
<name>A0A9W8B4Q3_9FUNG</name>
<reference evidence="7" key="1">
    <citation type="submission" date="2022-07" db="EMBL/GenBank/DDBJ databases">
        <title>Phylogenomic reconstructions and comparative analyses of Kickxellomycotina fungi.</title>
        <authorList>
            <person name="Reynolds N.K."/>
            <person name="Stajich J.E."/>
            <person name="Barry K."/>
            <person name="Grigoriev I.V."/>
            <person name="Crous P."/>
            <person name="Smith M.E."/>
        </authorList>
    </citation>
    <scope>NUCLEOTIDE SEQUENCE</scope>
    <source>
        <strain evidence="7">RSA 567</strain>
    </source>
</reference>
<dbReference type="GO" id="GO:0071949">
    <property type="term" value="F:FAD binding"/>
    <property type="evidence" value="ECO:0007669"/>
    <property type="project" value="TreeGrafter"/>
</dbReference>
<keyword evidence="4 5" id="KW-0642">Proline metabolism</keyword>
<dbReference type="AlphaFoldDB" id="A0A9W8B4Q3"/>
<dbReference type="GO" id="GO:0004657">
    <property type="term" value="F:proline dehydrogenase activity"/>
    <property type="evidence" value="ECO:0007669"/>
    <property type="project" value="UniProtKB-EC"/>
</dbReference>
<dbReference type="SUPFAM" id="SSF47473">
    <property type="entry name" value="EF-hand"/>
    <property type="match status" value="1"/>
</dbReference>
<dbReference type="GO" id="GO:0005509">
    <property type="term" value="F:calcium ion binding"/>
    <property type="evidence" value="ECO:0007669"/>
    <property type="project" value="InterPro"/>
</dbReference>
<evidence type="ECO:0000256" key="2">
    <source>
        <dbReference type="ARBA" id="ARBA00012695"/>
    </source>
</evidence>
<comment type="caution">
    <text evidence="7">The sequence shown here is derived from an EMBL/GenBank/DDBJ whole genome shotgun (WGS) entry which is preliminary data.</text>
</comment>
<proteinExistence type="inferred from homology"/>
<dbReference type="Proteomes" id="UP001151582">
    <property type="component" value="Unassembled WGS sequence"/>
</dbReference>
<keyword evidence="5" id="KW-0285">Flavoprotein</keyword>
<accession>A0A9W8B4Q3</accession>
<evidence type="ECO:0000256" key="3">
    <source>
        <dbReference type="ARBA" id="ARBA00023002"/>
    </source>
</evidence>
<comment type="function">
    <text evidence="5">Converts proline to delta-1-pyrroline-5-carboxylate.</text>
</comment>
<dbReference type="InterPro" id="IPR015659">
    <property type="entry name" value="Proline_oxidase"/>
</dbReference>
<dbReference type="InterPro" id="IPR011992">
    <property type="entry name" value="EF-hand-dom_pair"/>
</dbReference>
<evidence type="ECO:0000256" key="5">
    <source>
        <dbReference type="RuleBase" id="RU364054"/>
    </source>
</evidence>
<dbReference type="GO" id="GO:0010133">
    <property type="term" value="P:L-proline catabolic process to L-glutamate"/>
    <property type="evidence" value="ECO:0007669"/>
    <property type="project" value="TreeGrafter"/>
</dbReference>
<dbReference type="InterPro" id="IPR029041">
    <property type="entry name" value="FAD-linked_oxidoreductase-like"/>
</dbReference>
<keyword evidence="3 5" id="KW-0560">Oxidoreductase</keyword>
<organism evidence="7 8">
    <name type="scientific">Dimargaris verticillata</name>
    <dbReference type="NCBI Taxonomy" id="2761393"/>
    <lineage>
        <taxon>Eukaryota</taxon>
        <taxon>Fungi</taxon>
        <taxon>Fungi incertae sedis</taxon>
        <taxon>Zoopagomycota</taxon>
        <taxon>Kickxellomycotina</taxon>
        <taxon>Dimargaritomycetes</taxon>
        <taxon>Dimargaritales</taxon>
        <taxon>Dimargaritaceae</taxon>
        <taxon>Dimargaris</taxon>
    </lineage>
</organism>
<dbReference type="Pfam" id="PF01619">
    <property type="entry name" value="Pro_dh"/>
    <property type="match status" value="1"/>
</dbReference>
<evidence type="ECO:0000313" key="7">
    <source>
        <dbReference type="EMBL" id="KAJ1981915.1"/>
    </source>
</evidence>
<keyword evidence="5" id="KW-0274">FAD</keyword>
<dbReference type="SUPFAM" id="SSF51730">
    <property type="entry name" value="FAD-linked oxidoreductase"/>
    <property type="match status" value="1"/>
</dbReference>
<evidence type="ECO:0000313" key="8">
    <source>
        <dbReference type="Proteomes" id="UP001151582"/>
    </source>
</evidence>
<dbReference type="Gene3D" id="3.20.20.220">
    <property type="match status" value="1"/>
</dbReference>
<dbReference type="PANTHER" id="PTHR13914:SF0">
    <property type="entry name" value="PROLINE DEHYDROGENASE 1, MITOCHONDRIAL"/>
    <property type="match status" value="1"/>
</dbReference>
<dbReference type="InterPro" id="IPR002048">
    <property type="entry name" value="EF_hand_dom"/>
</dbReference>
<dbReference type="EMBL" id="JANBQB010000107">
    <property type="protein sequence ID" value="KAJ1981915.1"/>
    <property type="molecule type" value="Genomic_DNA"/>
</dbReference>
<evidence type="ECO:0000256" key="1">
    <source>
        <dbReference type="ARBA" id="ARBA00005869"/>
    </source>
</evidence>